<name>A0A4C1ZXH0_EUMVA</name>
<dbReference type="EMBL" id="BGZK01002179">
    <property type="protein sequence ID" value="GBP91543.1"/>
    <property type="molecule type" value="Genomic_DNA"/>
</dbReference>
<evidence type="ECO:0000313" key="2">
    <source>
        <dbReference type="EMBL" id="GBP91543.1"/>
    </source>
</evidence>
<evidence type="ECO:0000256" key="1">
    <source>
        <dbReference type="SAM" id="MobiDB-lite"/>
    </source>
</evidence>
<sequence>MSLNLSLSAGSSRSFVELSLPGPSSAKVPPTECDRRGRGAGPQARKKFKISFPSRTADHNSSQDPLSISGTRVLPRRPVDVRYCVALASRKRLGSPRRTWPHVRRVLDGAAAERGPSAVSTSWINRLTYWPTPGSDLRKLIGQFLRVWDRKLLALIRRAIRVRFMSTKMFILHSSAPTVRRARRSFVRAQTRTRPIFLMGRHKDNFVRAGGRQSSRAGSPGLLSESARFRDKLTFEPN</sequence>
<comment type="caution">
    <text evidence="2">The sequence shown here is derived from an EMBL/GenBank/DDBJ whole genome shotgun (WGS) entry which is preliminary data.</text>
</comment>
<accession>A0A4C1ZXH0</accession>
<dbReference type="Proteomes" id="UP000299102">
    <property type="component" value="Unassembled WGS sequence"/>
</dbReference>
<evidence type="ECO:0000313" key="3">
    <source>
        <dbReference type="Proteomes" id="UP000299102"/>
    </source>
</evidence>
<feature type="region of interest" description="Disordered" evidence="1">
    <location>
        <begin position="1"/>
        <end position="46"/>
    </location>
</feature>
<feature type="region of interest" description="Disordered" evidence="1">
    <location>
        <begin position="51"/>
        <end position="70"/>
    </location>
</feature>
<organism evidence="2 3">
    <name type="scientific">Eumeta variegata</name>
    <name type="common">Bagworm moth</name>
    <name type="synonym">Eumeta japonica</name>
    <dbReference type="NCBI Taxonomy" id="151549"/>
    <lineage>
        <taxon>Eukaryota</taxon>
        <taxon>Metazoa</taxon>
        <taxon>Ecdysozoa</taxon>
        <taxon>Arthropoda</taxon>
        <taxon>Hexapoda</taxon>
        <taxon>Insecta</taxon>
        <taxon>Pterygota</taxon>
        <taxon>Neoptera</taxon>
        <taxon>Endopterygota</taxon>
        <taxon>Lepidoptera</taxon>
        <taxon>Glossata</taxon>
        <taxon>Ditrysia</taxon>
        <taxon>Tineoidea</taxon>
        <taxon>Psychidae</taxon>
        <taxon>Oiketicinae</taxon>
        <taxon>Eumeta</taxon>
    </lineage>
</organism>
<feature type="compositionally biased region" description="Polar residues" evidence="1">
    <location>
        <begin position="59"/>
        <end position="70"/>
    </location>
</feature>
<keyword evidence="3" id="KW-1185">Reference proteome</keyword>
<gene>
    <name evidence="2" type="ORF">EVAR_67140_1</name>
</gene>
<reference evidence="2 3" key="1">
    <citation type="journal article" date="2019" name="Commun. Biol.">
        <title>The bagworm genome reveals a unique fibroin gene that provides high tensile strength.</title>
        <authorList>
            <person name="Kono N."/>
            <person name="Nakamura H."/>
            <person name="Ohtoshi R."/>
            <person name="Tomita M."/>
            <person name="Numata K."/>
            <person name="Arakawa K."/>
        </authorList>
    </citation>
    <scope>NUCLEOTIDE SEQUENCE [LARGE SCALE GENOMIC DNA]</scope>
</reference>
<feature type="compositionally biased region" description="Polar residues" evidence="1">
    <location>
        <begin position="1"/>
        <end position="14"/>
    </location>
</feature>
<proteinExistence type="predicted"/>
<dbReference type="AlphaFoldDB" id="A0A4C1ZXH0"/>
<protein>
    <submittedName>
        <fullName evidence="2">Uncharacterized protein</fullName>
    </submittedName>
</protein>